<reference evidence="14" key="3">
    <citation type="submission" date="2025-09" db="UniProtKB">
        <authorList>
            <consortium name="Ensembl"/>
        </authorList>
    </citation>
    <scope>IDENTIFICATION</scope>
</reference>
<evidence type="ECO:0000256" key="2">
    <source>
        <dbReference type="ARBA" id="ARBA00022475"/>
    </source>
</evidence>
<keyword evidence="5 11" id="KW-0297">G-protein coupled receptor</keyword>
<dbReference type="InterPro" id="IPR000276">
    <property type="entry name" value="GPCR_Rhodpsn"/>
</dbReference>
<proteinExistence type="inferred from homology"/>
<evidence type="ECO:0000256" key="9">
    <source>
        <dbReference type="ARBA" id="ARBA00023180"/>
    </source>
</evidence>
<accession>A0A8C3P932</accession>
<comment type="similarity">
    <text evidence="11">Belongs to the G-protein coupled receptor 1 family.</text>
</comment>
<feature type="transmembrane region" description="Helical" evidence="12">
    <location>
        <begin position="69"/>
        <end position="91"/>
    </location>
</feature>
<reference evidence="14" key="1">
    <citation type="journal article" date="2015" name="Genome Biol. Evol.">
        <title>Physical Mapping and Refinement of the Painted Turtle Genome (Chrysemys picta) Inform Amniote Genome Evolution and Challenge Turtle-Bird Chromosomal Conservation.</title>
        <authorList>
            <person name="Badenhorst D."/>
            <person name="Hillier L.W."/>
            <person name="Literman R."/>
            <person name="Montiel E.E."/>
            <person name="Radhakrishnan S."/>
            <person name="Shen Y."/>
            <person name="Minx P."/>
            <person name="Janes D.E."/>
            <person name="Warren W.C."/>
            <person name="Edwards S.V."/>
            <person name="Valenzuela N."/>
        </authorList>
    </citation>
    <scope>NUCLEOTIDE SEQUENCE [LARGE SCALE GENOMIC DNA]</scope>
</reference>
<keyword evidence="15" id="KW-1185">Reference proteome</keyword>
<dbReference type="PROSITE" id="PS00237">
    <property type="entry name" value="G_PROTEIN_RECEP_F1_1"/>
    <property type="match status" value="1"/>
</dbReference>
<dbReference type="SMART" id="SM01381">
    <property type="entry name" value="7TM_GPCR_Srsx"/>
    <property type="match status" value="1"/>
</dbReference>
<evidence type="ECO:0000256" key="8">
    <source>
        <dbReference type="ARBA" id="ARBA00023170"/>
    </source>
</evidence>
<feature type="domain" description="G-protein coupled receptors family 1 profile" evidence="13">
    <location>
        <begin position="49"/>
        <end position="310"/>
    </location>
</feature>
<organism evidence="14 15">
    <name type="scientific">Chrysemys picta bellii</name>
    <name type="common">Western painted turtle</name>
    <name type="synonym">Emys bellii</name>
    <dbReference type="NCBI Taxonomy" id="8478"/>
    <lineage>
        <taxon>Eukaryota</taxon>
        <taxon>Metazoa</taxon>
        <taxon>Chordata</taxon>
        <taxon>Craniata</taxon>
        <taxon>Vertebrata</taxon>
        <taxon>Euteleostomi</taxon>
        <taxon>Archelosauria</taxon>
        <taxon>Testudinata</taxon>
        <taxon>Testudines</taxon>
        <taxon>Cryptodira</taxon>
        <taxon>Durocryptodira</taxon>
        <taxon>Testudinoidea</taxon>
        <taxon>Emydidae</taxon>
        <taxon>Chrysemys</taxon>
    </lineage>
</organism>
<evidence type="ECO:0000256" key="10">
    <source>
        <dbReference type="ARBA" id="ARBA00023224"/>
    </source>
</evidence>
<dbReference type="FunFam" id="1.20.1070.10:FF:000030">
    <property type="entry name" value="trace amine-associated receptor 1"/>
    <property type="match status" value="1"/>
</dbReference>
<evidence type="ECO:0000313" key="14">
    <source>
        <dbReference type="Ensembl" id="ENSCPBP00000024963.1"/>
    </source>
</evidence>
<name>A0A8C3P932_CHRPI</name>
<dbReference type="GO" id="GO:0001594">
    <property type="term" value="F:trace-amine receptor activity"/>
    <property type="evidence" value="ECO:0007669"/>
    <property type="project" value="InterPro"/>
</dbReference>
<feature type="transmembrane region" description="Helical" evidence="12">
    <location>
        <begin position="259"/>
        <end position="282"/>
    </location>
</feature>
<evidence type="ECO:0000259" key="13">
    <source>
        <dbReference type="PROSITE" id="PS50262"/>
    </source>
</evidence>
<evidence type="ECO:0000256" key="6">
    <source>
        <dbReference type="ARBA" id="ARBA00023136"/>
    </source>
</evidence>
<keyword evidence="7" id="KW-1015">Disulfide bond</keyword>
<keyword evidence="3 11" id="KW-0812">Transmembrane</keyword>
<dbReference type="OMA" id="MNESCYK"/>
<evidence type="ECO:0000256" key="4">
    <source>
        <dbReference type="ARBA" id="ARBA00022989"/>
    </source>
</evidence>
<keyword evidence="6 12" id="KW-0472">Membrane</keyword>
<dbReference type="PRINTS" id="PR00237">
    <property type="entry name" value="GPCRRHODOPSN"/>
</dbReference>
<sequence length="342" mass="38564">PSKNSNRLEDLQYCFENMNESCYKTPLSSGLRVTLYIVLGLLTILTVAGNLLVIISIAYFKQLHSPTNFLIASLACADFGLGLTVLPFRTVRSVETCWYFGETFCRFNSCLNVSFCLASVFHLCFISVDRYVAVTDPLIYPVKFTVPVSGVFIGVAWTFSLVYSVYVVFIGANEEGLQELVNALSCEGGCQIMLNKMQVVVSSLLYFIPFFTVIALYSKILAVAKRQARMIEMMSNNTQSSDNYSDRVGRRERKAAKTLGIPVIAFLVFWLPFFITVIINAFLNFIIPPLVFDIVAWFAYSNSAINPLIYSLFYPWFRKAMKVIVSCKILRLDCSTMSLFSE</sequence>
<reference evidence="14" key="2">
    <citation type="submission" date="2025-08" db="UniProtKB">
        <authorList>
            <consortium name="Ensembl"/>
        </authorList>
    </citation>
    <scope>IDENTIFICATION</scope>
</reference>
<feature type="transmembrane region" description="Helical" evidence="12">
    <location>
        <begin position="204"/>
        <end position="224"/>
    </location>
</feature>
<dbReference type="GO" id="GO:0005886">
    <property type="term" value="C:plasma membrane"/>
    <property type="evidence" value="ECO:0007669"/>
    <property type="project" value="UniProtKB-SubCell"/>
</dbReference>
<comment type="subcellular location">
    <subcellularLocation>
        <location evidence="1">Cell membrane</location>
        <topology evidence="1">Multi-pass membrane protein</topology>
    </subcellularLocation>
</comment>
<evidence type="ECO:0000256" key="5">
    <source>
        <dbReference type="ARBA" id="ARBA00023040"/>
    </source>
</evidence>
<dbReference type="InterPro" id="IPR009132">
    <property type="entry name" value="TAAR_fam"/>
</dbReference>
<dbReference type="Gene3D" id="1.20.1070.10">
    <property type="entry name" value="Rhodopsin 7-helix transmembrane proteins"/>
    <property type="match status" value="1"/>
</dbReference>
<dbReference type="PANTHER" id="PTHR24249:SF79">
    <property type="entry name" value="TRACE AMINE-ASSOCIATED RECEPTOR 9"/>
    <property type="match status" value="1"/>
</dbReference>
<keyword evidence="10 11" id="KW-0807">Transducer</keyword>
<feature type="transmembrane region" description="Helical" evidence="12">
    <location>
        <begin position="294"/>
        <end position="313"/>
    </location>
</feature>
<keyword evidence="2" id="KW-1003">Cell membrane</keyword>
<dbReference type="InterPro" id="IPR017452">
    <property type="entry name" value="GPCR_Rhodpsn_7TM"/>
</dbReference>
<dbReference type="Proteomes" id="UP000694380">
    <property type="component" value="Chromosome 3"/>
</dbReference>
<evidence type="ECO:0000256" key="11">
    <source>
        <dbReference type="RuleBase" id="RU000688"/>
    </source>
</evidence>
<keyword evidence="4 12" id="KW-1133">Transmembrane helix</keyword>
<dbReference type="AlphaFoldDB" id="A0A8C3P932"/>
<evidence type="ECO:0000256" key="1">
    <source>
        <dbReference type="ARBA" id="ARBA00004651"/>
    </source>
</evidence>
<dbReference type="PROSITE" id="PS50262">
    <property type="entry name" value="G_PROTEIN_RECEP_F1_2"/>
    <property type="match status" value="1"/>
</dbReference>
<protein>
    <recommendedName>
        <fullName evidence="13">G-protein coupled receptors family 1 profile domain-containing protein</fullName>
    </recommendedName>
</protein>
<feature type="transmembrane region" description="Helical" evidence="12">
    <location>
        <begin position="111"/>
        <end position="132"/>
    </location>
</feature>
<evidence type="ECO:0000256" key="12">
    <source>
        <dbReference type="SAM" id="Phobius"/>
    </source>
</evidence>
<evidence type="ECO:0000256" key="7">
    <source>
        <dbReference type="ARBA" id="ARBA00023157"/>
    </source>
</evidence>
<keyword evidence="9" id="KW-0325">Glycoprotein</keyword>
<keyword evidence="8 11" id="KW-0675">Receptor</keyword>
<gene>
    <name evidence="14" type="primary">LOC101930854</name>
</gene>
<dbReference type="Ensembl" id="ENSCPBT00000029407.1">
    <property type="protein sequence ID" value="ENSCPBP00000024963.1"/>
    <property type="gene ID" value="ENSCPBG00000017747.1"/>
</dbReference>
<dbReference type="Pfam" id="PF00001">
    <property type="entry name" value="7tm_1"/>
    <property type="match status" value="1"/>
</dbReference>
<feature type="transmembrane region" description="Helical" evidence="12">
    <location>
        <begin position="33"/>
        <end position="57"/>
    </location>
</feature>
<evidence type="ECO:0000313" key="15">
    <source>
        <dbReference type="Proteomes" id="UP000694380"/>
    </source>
</evidence>
<dbReference type="SUPFAM" id="SSF81321">
    <property type="entry name" value="Family A G protein-coupled receptor-like"/>
    <property type="match status" value="1"/>
</dbReference>
<dbReference type="PRINTS" id="PR01830">
    <property type="entry name" value="TRACEAMINER"/>
</dbReference>
<dbReference type="GeneTree" id="ENSGT00940000162919"/>
<feature type="transmembrane region" description="Helical" evidence="12">
    <location>
        <begin position="144"/>
        <end position="169"/>
    </location>
</feature>
<dbReference type="InterPro" id="IPR050569">
    <property type="entry name" value="TAAR"/>
</dbReference>
<evidence type="ECO:0000256" key="3">
    <source>
        <dbReference type="ARBA" id="ARBA00022692"/>
    </source>
</evidence>
<dbReference type="PANTHER" id="PTHR24249">
    <property type="entry name" value="HISTAMINE RECEPTOR-RELATED G-PROTEIN COUPLED RECEPTOR"/>
    <property type="match status" value="1"/>
</dbReference>